<evidence type="ECO:0000256" key="6">
    <source>
        <dbReference type="ARBA" id="ARBA00022792"/>
    </source>
</evidence>
<feature type="compositionally biased region" description="Polar residues" evidence="12">
    <location>
        <begin position="154"/>
        <end position="165"/>
    </location>
</feature>
<dbReference type="OrthoDB" id="5598305at2759"/>
<reference evidence="14" key="1">
    <citation type="submission" date="2017-01" db="EMBL/GenBank/DDBJ databases">
        <authorList>
            <person name="Wang Y."/>
            <person name="White M."/>
            <person name="Kvist S."/>
            <person name="Moncalvo J.-M."/>
        </authorList>
    </citation>
    <scope>NUCLEOTIDE SEQUENCE [LARGE SCALE GENOMIC DNA]</scope>
    <source>
        <strain evidence="14">COL-18-3</strain>
    </source>
</reference>
<dbReference type="Proteomes" id="UP000188320">
    <property type="component" value="Unassembled WGS sequence"/>
</dbReference>
<keyword evidence="10" id="KW-0496">Mitochondrion</keyword>
<evidence type="ECO:0000256" key="1">
    <source>
        <dbReference type="ARBA" id="ARBA00004434"/>
    </source>
</evidence>
<evidence type="ECO:0000256" key="5">
    <source>
        <dbReference type="ARBA" id="ARBA00022692"/>
    </source>
</evidence>
<protein>
    <recommendedName>
        <fullName evidence="3">Mitochondrial import inner membrane translocase subunit TIM54</fullName>
    </recommendedName>
</protein>
<comment type="subcellular location">
    <subcellularLocation>
        <location evidence="1">Mitochondrion inner membrane</location>
        <topology evidence="1">Single-pass membrane protein</topology>
    </subcellularLocation>
</comment>
<dbReference type="GO" id="GO:0015031">
    <property type="term" value="P:protein transport"/>
    <property type="evidence" value="ECO:0007669"/>
    <property type="project" value="UniProtKB-KW"/>
</dbReference>
<dbReference type="AlphaFoldDB" id="A0A1R1PQP9"/>
<accession>A0A1R1PQP9</accession>
<evidence type="ECO:0000313" key="14">
    <source>
        <dbReference type="Proteomes" id="UP000188320"/>
    </source>
</evidence>
<sequence length="389" mass="44421">MQRNDPNYPPGTQQQAKLRLSQKYADLPVVPPTKQFPQLLVILTNMPGESTLYKTREYFNEYVLPLLTSAAIDYEKIEIINNSEADTENSNRSDESKLGFMNGRVHEYIKLLTFQYKRNLAQLELAQEEIGNIDPSRIVTDPNSNHNADHNDSANENNSNMKTNKFSKYLPPEVTIDTQFYKSNYYNALNPCEQLSRDILVIGRNSYAETINGFYDGLITTSLHIEKPESVLKAVENGDEIVETKNDDETKVDAKGEVPTVIPENMGSDDHITSPPRTQVSEKLEFPKIGYLGFNNITGFVNVPKRLYNWFNNYSQTKYCTDRLEYLIDQFHTQPTSSSTPFPSSADTAHRIDYKLVGQWEELNLAGFSGKECTFVDFDQEFIDKLNVL</sequence>
<evidence type="ECO:0000256" key="12">
    <source>
        <dbReference type="SAM" id="MobiDB-lite"/>
    </source>
</evidence>
<evidence type="ECO:0000256" key="10">
    <source>
        <dbReference type="ARBA" id="ARBA00023128"/>
    </source>
</evidence>
<evidence type="ECO:0000256" key="4">
    <source>
        <dbReference type="ARBA" id="ARBA00022448"/>
    </source>
</evidence>
<keyword evidence="8" id="KW-1133">Transmembrane helix</keyword>
<dbReference type="InterPro" id="IPR021056">
    <property type="entry name" value="Mt_import_IM_translocase_Tim54"/>
</dbReference>
<evidence type="ECO:0000256" key="7">
    <source>
        <dbReference type="ARBA" id="ARBA00022927"/>
    </source>
</evidence>
<dbReference type="GO" id="GO:0005743">
    <property type="term" value="C:mitochondrial inner membrane"/>
    <property type="evidence" value="ECO:0007669"/>
    <property type="project" value="UniProtKB-SubCell"/>
</dbReference>
<keyword evidence="7" id="KW-0653">Protein transport</keyword>
<feature type="region of interest" description="Disordered" evidence="12">
    <location>
        <begin position="136"/>
        <end position="165"/>
    </location>
</feature>
<keyword evidence="4" id="KW-0813">Transport</keyword>
<evidence type="ECO:0000256" key="11">
    <source>
        <dbReference type="ARBA" id="ARBA00023136"/>
    </source>
</evidence>
<evidence type="ECO:0000256" key="8">
    <source>
        <dbReference type="ARBA" id="ARBA00022989"/>
    </source>
</evidence>
<dbReference type="Pfam" id="PF11711">
    <property type="entry name" value="Tim54"/>
    <property type="match status" value="1"/>
</dbReference>
<keyword evidence="14" id="KW-1185">Reference proteome</keyword>
<evidence type="ECO:0000256" key="2">
    <source>
        <dbReference type="ARBA" id="ARBA00006355"/>
    </source>
</evidence>
<evidence type="ECO:0000256" key="3">
    <source>
        <dbReference type="ARBA" id="ARBA00020796"/>
    </source>
</evidence>
<proteinExistence type="inferred from homology"/>
<keyword evidence="9" id="KW-0811">Translocation</keyword>
<keyword evidence="6" id="KW-0999">Mitochondrion inner membrane</keyword>
<name>A0A1R1PQP9_ZANCU</name>
<dbReference type="EMBL" id="LSSK01000461">
    <property type="protein sequence ID" value="OMH83288.1"/>
    <property type="molecule type" value="Genomic_DNA"/>
</dbReference>
<keyword evidence="5" id="KW-0812">Transmembrane</keyword>
<evidence type="ECO:0000256" key="9">
    <source>
        <dbReference type="ARBA" id="ARBA00023010"/>
    </source>
</evidence>
<comment type="similarity">
    <text evidence="2">Belongs to the TIM54 family.</text>
</comment>
<organism evidence="13 14">
    <name type="scientific">Zancudomyces culisetae</name>
    <name type="common">Gut fungus</name>
    <name type="synonym">Smittium culisetae</name>
    <dbReference type="NCBI Taxonomy" id="1213189"/>
    <lineage>
        <taxon>Eukaryota</taxon>
        <taxon>Fungi</taxon>
        <taxon>Fungi incertae sedis</taxon>
        <taxon>Zoopagomycota</taxon>
        <taxon>Kickxellomycotina</taxon>
        <taxon>Harpellomycetes</taxon>
        <taxon>Harpellales</taxon>
        <taxon>Legeriomycetaceae</taxon>
        <taxon>Zancudomyces</taxon>
    </lineage>
</organism>
<comment type="caution">
    <text evidence="13">The sequence shown here is derived from an EMBL/GenBank/DDBJ whole genome shotgun (WGS) entry which is preliminary data.</text>
</comment>
<keyword evidence="11" id="KW-0472">Membrane</keyword>
<evidence type="ECO:0000313" key="13">
    <source>
        <dbReference type="EMBL" id="OMH83288.1"/>
    </source>
</evidence>
<gene>
    <name evidence="13" type="ORF">AX774_g3215</name>
</gene>